<keyword evidence="2" id="KW-0575">Peroxidase</keyword>
<proteinExistence type="predicted"/>
<feature type="domain" description="Catalase immune-responsive" evidence="1">
    <location>
        <begin position="19"/>
        <end position="81"/>
    </location>
</feature>
<dbReference type="InterPro" id="IPR020835">
    <property type="entry name" value="Catalase_sf"/>
</dbReference>
<comment type="caution">
    <text evidence="2">The sequence shown here is derived from an EMBL/GenBank/DDBJ whole genome shotgun (WGS) entry which is preliminary data.</text>
</comment>
<dbReference type="GO" id="GO:0020037">
    <property type="term" value="F:heme binding"/>
    <property type="evidence" value="ECO:0007669"/>
    <property type="project" value="InterPro"/>
</dbReference>
<dbReference type="GO" id="GO:0004096">
    <property type="term" value="F:catalase activity"/>
    <property type="evidence" value="ECO:0007669"/>
    <property type="project" value="UniProtKB-EC"/>
</dbReference>
<protein>
    <submittedName>
        <fullName evidence="2">Catalase</fullName>
        <ecNumber evidence="2">1.11.1.6</ecNumber>
    </submittedName>
</protein>
<name>A0A2S8BHQ5_9MYCO</name>
<organism evidence="2 3">
    <name type="scientific">Mycobacterium talmoniae</name>
    <dbReference type="NCBI Taxonomy" id="1858794"/>
    <lineage>
        <taxon>Bacteria</taxon>
        <taxon>Bacillati</taxon>
        <taxon>Actinomycetota</taxon>
        <taxon>Actinomycetes</taxon>
        <taxon>Mycobacteriales</taxon>
        <taxon>Mycobacteriaceae</taxon>
        <taxon>Mycobacterium</taxon>
    </lineage>
</organism>
<sequence>MLWAADGEMMRAAYTLRPDDDDWGQAHTLIREVMDDDQRERLVRNVVGHVSNGVREPVLSRVFEYWRNIDPEIGQQIEKGVRANLNQ</sequence>
<evidence type="ECO:0000313" key="2">
    <source>
        <dbReference type="EMBL" id="PQM46155.1"/>
    </source>
</evidence>
<dbReference type="InterPro" id="IPR010582">
    <property type="entry name" value="Catalase_immune_responsive"/>
</dbReference>
<dbReference type="EMBL" id="PPEA01000536">
    <property type="protein sequence ID" value="PQM46155.1"/>
    <property type="molecule type" value="Genomic_DNA"/>
</dbReference>
<reference evidence="2 3" key="1">
    <citation type="journal article" date="2017" name="Int. J. Syst. Evol. Microbiol.">
        <title>Mycobacterium talmoniae sp. nov., a slowly growing mycobacterium isolated from human respiratory samples.</title>
        <authorList>
            <person name="Davidson R.M."/>
            <person name="DeGroote M.A."/>
            <person name="Marola J.L."/>
            <person name="Buss S."/>
            <person name="Jones V."/>
            <person name="McNeil M.R."/>
            <person name="Freifeld A.G."/>
            <person name="Elaine Epperson L."/>
            <person name="Hasan N.A."/>
            <person name="Jackson M."/>
            <person name="Iwen P.C."/>
            <person name="Salfinger M."/>
            <person name="Strong M."/>
        </authorList>
    </citation>
    <scope>NUCLEOTIDE SEQUENCE [LARGE SCALE GENOMIC DNA]</scope>
    <source>
        <strain evidence="2 3">ATCC BAA-2683</strain>
    </source>
</reference>
<dbReference type="EC" id="1.11.1.6" evidence="2"/>
<dbReference type="Gene3D" id="1.20.1370.60">
    <property type="match status" value="1"/>
</dbReference>
<dbReference type="AlphaFoldDB" id="A0A2S8BHQ5"/>
<accession>A0A2S8BHQ5</accession>
<evidence type="ECO:0000259" key="1">
    <source>
        <dbReference type="Pfam" id="PF06628"/>
    </source>
</evidence>
<dbReference type="Pfam" id="PF06628">
    <property type="entry name" value="Catalase-rel"/>
    <property type="match status" value="1"/>
</dbReference>
<dbReference type="SUPFAM" id="SSF56634">
    <property type="entry name" value="Heme-dependent catalase-like"/>
    <property type="match status" value="1"/>
</dbReference>
<gene>
    <name evidence="2" type="primary">katA_2</name>
    <name evidence="2" type="ORF">C1Y40_03671</name>
</gene>
<dbReference type="Proteomes" id="UP000238296">
    <property type="component" value="Unassembled WGS sequence"/>
</dbReference>
<keyword evidence="2" id="KW-0560">Oxidoreductase</keyword>
<evidence type="ECO:0000313" key="3">
    <source>
        <dbReference type="Proteomes" id="UP000238296"/>
    </source>
</evidence>